<accession>A0A8H7AQB6</accession>
<dbReference type="PANTHER" id="PTHR10039:SF14">
    <property type="entry name" value="NACHT DOMAIN-CONTAINING PROTEIN"/>
    <property type="match status" value="1"/>
</dbReference>
<proteinExistence type="predicted"/>
<dbReference type="OrthoDB" id="194358at2759"/>
<evidence type="ECO:0000313" key="2">
    <source>
        <dbReference type="EMBL" id="KAF7511101.1"/>
    </source>
</evidence>
<feature type="domain" description="Carrier" evidence="1">
    <location>
        <begin position="442"/>
        <end position="504"/>
    </location>
</feature>
<name>A0A8H7AQB6_9EURO</name>
<dbReference type="AlphaFoldDB" id="A0A8H7AQB6"/>
<reference evidence="2" key="1">
    <citation type="submission" date="2020-02" db="EMBL/GenBank/DDBJ databases">
        <authorList>
            <person name="Palmer J.M."/>
        </authorList>
    </citation>
    <scope>NUCLEOTIDE SEQUENCE</scope>
    <source>
        <strain evidence="2">EPUS1.4</strain>
        <tissue evidence="2">Thallus</tissue>
    </source>
</reference>
<gene>
    <name evidence="2" type="ORF">GJ744_005332</name>
</gene>
<dbReference type="InterPro" id="IPR009081">
    <property type="entry name" value="PP-bd_ACP"/>
</dbReference>
<dbReference type="Gene3D" id="1.10.1200.10">
    <property type="entry name" value="ACP-like"/>
    <property type="match status" value="1"/>
</dbReference>
<dbReference type="PANTHER" id="PTHR10039">
    <property type="entry name" value="AMELOGENIN"/>
    <property type="match status" value="1"/>
</dbReference>
<dbReference type="Proteomes" id="UP000606974">
    <property type="component" value="Unassembled WGS sequence"/>
</dbReference>
<comment type="caution">
    <text evidence="2">The sequence shown here is derived from an EMBL/GenBank/DDBJ whole genome shotgun (WGS) entry which is preliminary data.</text>
</comment>
<evidence type="ECO:0000313" key="3">
    <source>
        <dbReference type="Proteomes" id="UP000606974"/>
    </source>
</evidence>
<evidence type="ECO:0000259" key="1">
    <source>
        <dbReference type="Pfam" id="PF00550"/>
    </source>
</evidence>
<sequence>MQKEAVVQSVNQYVSQRLPEIQSRQGIKLPDHLVRRLTTETGGLWLYARLLVDEISHAASFTEIESLLDSIPQGIETLYTTILSALGERISKSQLHLAKGLFLWLDTTDYFSESCQRFRRPSHLYDNTFLMYANRGEQVFNPIKVVQDLCFPLVEVRKNPQLTPLAINDSNNQETKFAEFTHLTARQYLQWVTEASPEKVPALLKPRRLQTLYRGTTATWYFAESTSLKDKLDQLQDRPKWFELEVYQEMVVALWDCLKLESLRKDLSQDESRKANEMLELLTAFVSTEKCLRWIELSIVVDFGWKSRRLTENLIEAFSVVQNRVPECPALENYRAARLTLFRDFACALSHARPASKEALEALFGPFPAFDMWKPSKVSARIAELAQKYRHLVADEVNLGWLQNRRTLLCEQEEEDAVRPQFLTALNSVESLRETQECIQSTLTTIISQELEIEILGDEMNHSKLLEHYGVDSLVALSISARIRRIFDVEIGPYRLVHSTTEALQEYFERESPLIQRFLKDDEPGD</sequence>
<dbReference type="Pfam" id="PF00550">
    <property type="entry name" value="PP-binding"/>
    <property type="match status" value="1"/>
</dbReference>
<organism evidence="2 3">
    <name type="scientific">Endocarpon pusillum</name>
    <dbReference type="NCBI Taxonomy" id="364733"/>
    <lineage>
        <taxon>Eukaryota</taxon>
        <taxon>Fungi</taxon>
        <taxon>Dikarya</taxon>
        <taxon>Ascomycota</taxon>
        <taxon>Pezizomycotina</taxon>
        <taxon>Eurotiomycetes</taxon>
        <taxon>Chaetothyriomycetidae</taxon>
        <taxon>Verrucariales</taxon>
        <taxon>Verrucariaceae</taxon>
        <taxon>Endocarpon</taxon>
    </lineage>
</organism>
<dbReference type="SUPFAM" id="SSF47336">
    <property type="entry name" value="ACP-like"/>
    <property type="match status" value="1"/>
</dbReference>
<keyword evidence="3" id="KW-1185">Reference proteome</keyword>
<dbReference type="EMBL" id="JAACFV010000023">
    <property type="protein sequence ID" value="KAF7511101.1"/>
    <property type="molecule type" value="Genomic_DNA"/>
</dbReference>
<dbReference type="InterPro" id="IPR036736">
    <property type="entry name" value="ACP-like_sf"/>
</dbReference>
<protein>
    <recommendedName>
        <fullName evidence="1">Carrier domain-containing protein</fullName>
    </recommendedName>
</protein>